<keyword evidence="2" id="KW-1185">Reference proteome</keyword>
<dbReference type="Proteomes" id="UP000625976">
    <property type="component" value="Unassembled WGS sequence"/>
</dbReference>
<reference evidence="1" key="2">
    <citation type="submission" date="2020-09" db="EMBL/GenBank/DDBJ databases">
        <authorList>
            <person name="Sun Q."/>
            <person name="Zhou Y."/>
        </authorList>
    </citation>
    <scope>NUCLEOTIDE SEQUENCE</scope>
    <source>
        <strain evidence="1">CGMCC 1.12751</strain>
    </source>
</reference>
<reference evidence="1" key="1">
    <citation type="journal article" date="2014" name="Int. J. Syst. Evol. Microbiol.">
        <title>Complete genome sequence of Corynebacterium casei LMG S-19264T (=DSM 44701T), isolated from a smear-ripened cheese.</title>
        <authorList>
            <consortium name="US DOE Joint Genome Institute (JGI-PGF)"/>
            <person name="Walter F."/>
            <person name="Albersmeier A."/>
            <person name="Kalinowski J."/>
            <person name="Ruckert C."/>
        </authorList>
    </citation>
    <scope>NUCLEOTIDE SEQUENCE</scope>
    <source>
        <strain evidence="1">CGMCC 1.12751</strain>
    </source>
</reference>
<evidence type="ECO:0000313" key="2">
    <source>
        <dbReference type="Proteomes" id="UP000625976"/>
    </source>
</evidence>
<dbReference type="RefSeq" id="WP_188461829.1">
    <property type="nucleotide sequence ID" value="NZ_BMFQ01000001.1"/>
</dbReference>
<protein>
    <submittedName>
        <fullName evidence="1">Uncharacterized protein</fullName>
    </submittedName>
</protein>
<dbReference type="EMBL" id="BMFQ01000001">
    <property type="protein sequence ID" value="GGG37606.1"/>
    <property type="molecule type" value="Genomic_DNA"/>
</dbReference>
<comment type="caution">
    <text evidence="1">The sequence shown here is derived from an EMBL/GenBank/DDBJ whole genome shotgun (WGS) entry which is preliminary data.</text>
</comment>
<name>A0A917GCK4_9FLAO</name>
<proteinExistence type="predicted"/>
<dbReference type="AlphaFoldDB" id="A0A917GCK4"/>
<organism evidence="1 2">
    <name type="scientific">Bizionia arctica</name>
    <dbReference type="NCBI Taxonomy" id="1495645"/>
    <lineage>
        <taxon>Bacteria</taxon>
        <taxon>Pseudomonadati</taxon>
        <taxon>Bacteroidota</taxon>
        <taxon>Flavobacteriia</taxon>
        <taxon>Flavobacteriales</taxon>
        <taxon>Flavobacteriaceae</taxon>
        <taxon>Bizionia</taxon>
    </lineage>
</organism>
<gene>
    <name evidence="1" type="ORF">GCM10010976_06620</name>
</gene>
<accession>A0A917GCK4</accession>
<evidence type="ECO:0000313" key="1">
    <source>
        <dbReference type="EMBL" id="GGG37606.1"/>
    </source>
</evidence>
<sequence>MKSKKKRKEVSLDEETLAILEEKAKNQGRNLKNYMEFVLREEANNILEEPKALNVRKALLLSRIQSEDGLVKSSKDVINATKKRMNANSVDKAS</sequence>